<keyword evidence="3" id="KW-1185">Reference proteome</keyword>
<dbReference type="OrthoDB" id="533495at2759"/>
<feature type="transmembrane region" description="Helical" evidence="1">
    <location>
        <begin position="87"/>
        <end position="107"/>
    </location>
</feature>
<dbReference type="Gene3D" id="3.40.630.30">
    <property type="match status" value="1"/>
</dbReference>
<protein>
    <recommendedName>
        <fullName evidence="4">N-acetyltransferase domain-containing protein</fullName>
    </recommendedName>
</protein>
<dbReference type="InterPro" id="IPR016181">
    <property type="entry name" value="Acyl_CoA_acyltransferase"/>
</dbReference>
<dbReference type="SUPFAM" id="SSF55729">
    <property type="entry name" value="Acyl-CoA N-acyltransferases (Nat)"/>
    <property type="match status" value="1"/>
</dbReference>
<feature type="transmembrane region" description="Helical" evidence="1">
    <location>
        <begin position="65"/>
        <end position="81"/>
    </location>
</feature>
<keyword evidence="1" id="KW-0472">Membrane</keyword>
<proteinExistence type="predicted"/>
<gene>
    <name evidence="2" type="ORF">TSOC_000253</name>
</gene>
<dbReference type="EMBL" id="PGGS01000004">
    <property type="protein sequence ID" value="PNH12794.1"/>
    <property type="molecule type" value="Genomic_DNA"/>
</dbReference>
<organism evidence="2 3">
    <name type="scientific">Tetrabaena socialis</name>
    <dbReference type="NCBI Taxonomy" id="47790"/>
    <lineage>
        <taxon>Eukaryota</taxon>
        <taxon>Viridiplantae</taxon>
        <taxon>Chlorophyta</taxon>
        <taxon>core chlorophytes</taxon>
        <taxon>Chlorophyceae</taxon>
        <taxon>CS clade</taxon>
        <taxon>Chlamydomonadales</taxon>
        <taxon>Tetrabaenaceae</taxon>
        <taxon>Tetrabaena</taxon>
    </lineage>
</organism>
<dbReference type="Proteomes" id="UP000236333">
    <property type="component" value="Unassembled WGS sequence"/>
</dbReference>
<keyword evidence="1" id="KW-0812">Transmembrane</keyword>
<dbReference type="AlphaFoldDB" id="A0A2J8AJU7"/>
<reference evidence="2 3" key="1">
    <citation type="journal article" date="2017" name="Mol. Biol. Evol.">
        <title>The 4-celled Tetrabaena socialis nuclear genome reveals the essential components for genetic control of cell number at the origin of multicellularity in the volvocine lineage.</title>
        <authorList>
            <person name="Featherston J."/>
            <person name="Arakaki Y."/>
            <person name="Hanschen E.R."/>
            <person name="Ferris P.J."/>
            <person name="Michod R.E."/>
            <person name="Olson B.J.S.C."/>
            <person name="Nozaki H."/>
            <person name="Durand P.M."/>
        </authorList>
    </citation>
    <scope>NUCLEOTIDE SEQUENCE [LARGE SCALE GENOMIC DNA]</scope>
    <source>
        <strain evidence="2 3">NIES-571</strain>
    </source>
</reference>
<name>A0A2J8AJU7_9CHLO</name>
<comment type="caution">
    <text evidence="2">The sequence shown here is derived from an EMBL/GenBank/DDBJ whole genome shotgun (WGS) entry which is preliminary data.</text>
</comment>
<sequence>MAPKKAEPTALAEAEEAAKEAGPVVKKVSPTTQSVHEGIIAAYGSHIASLTFPVWRAAITTPSQLWLRMLIIPVFAAAFTWDRSPLLAISAAAIALAVVPLLVGFFIRIQLSALTKKGLDNDLQPHTLAAHYSDDGHGHGSRFFYLPDPANPEHQALGGVGVAHRKGGQAELMYLAVRPDAEDKDALADALLAAAITHARKSGFAEMYIKINCAEKVLLAAVRRAGLGNEQLIVVNPWFHAFRLQLNLKKAR</sequence>
<evidence type="ECO:0000256" key="1">
    <source>
        <dbReference type="SAM" id="Phobius"/>
    </source>
</evidence>
<evidence type="ECO:0000313" key="2">
    <source>
        <dbReference type="EMBL" id="PNH12794.1"/>
    </source>
</evidence>
<evidence type="ECO:0008006" key="4">
    <source>
        <dbReference type="Google" id="ProtNLM"/>
    </source>
</evidence>
<evidence type="ECO:0000313" key="3">
    <source>
        <dbReference type="Proteomes" id="UP000236333"/>
    </source>
</evidence>
<keyword evidence="1" id="KW-1133">Transmembrane helix</keyword>
<accession>A0A2J8AJU7</accession>